<evidence type="ECO:0000256" key="1">
    <source>
        <dbReference type="ARBA" id="ARBA00004141"/>
    </source>
</evidence>
<evidence type="ECO:0000256" key="7">
    <source>
        <dbReference type="RuleBase" id="RU003346"/>
    </source>
</evidence>
<feature type="domain" description="Major facilitator superfamily (MFS) profile" evidence="9">
    <location>
        <begin position="68"/>
        <end position="519"/>
    </location>
</feature>
<evidence type="ECO:0000259" key="9">
    <source>
        <dbReference type="PROSITE" id="PS50850"/>
    </source>
</evidence>
<dbReference type="PANTHER" id="PTHR48020:SF9">
    <property type="entry name" value="MAJOR FACILITATOR SUPERFAMILY (MFS) PROFILE DOMAIN-CONTAINING PROTEIN"/>
    <property type="match status" value="1"/>
</dbReference>
<dbReference type="EMBL" id="JXNT01000003">
    <property type="protein sequence ID" value="ODM21165.1"/>
    <property type="molecule type" value="Genomic_DNA"/>
</dbReference>
<feature type="transmembrane region" description="Helical" evidence="8">
    <location>
        <begin position="464"/>
        <end position="483"/>
    </location>
</feature>
<gene>
    <name evidence="10" type="ORF">SI65_04218</name>
</gene>
<dbReference type="PROSITE" id="PS00217">
    <property type="entry name" value="SUGAR_TRANSPORT_2"/>
    <property type="match status" value="1"/>
</dbReference>
<dbReference type="Gene3D" id="1.20.1250.20">
    <property type="entry name" value="MFS general substrate transporter like domains"/>
    <property type="match status" value="1"/>
</dbReference>
<comment type="caution">
    <text evidence="10">The sequence shown here is derived from an EMBL/GenBank/DDBJ whole genome shotgun (WGS) entry which is preliminary data.</text>
</comment>
<dbReference type="PRINTS" id="PR00171">
    <property type="entry name" value="SUGRTRNSPORT"/>
</dbReference>
<dbReference type="STRING" id="573508.A0A1E3BJM4"/>
<comment type="subcellular location">
    <subcellularLocation>
        <location evidence="1">Membrane</location>
        <topology evidence="1">Multi-pass membrane protein</topology>
    </subcellularLocation>
</comment>
<keyword evidence="6 8" id="KW-0472">Membrane</keyword>
<evidence type="ECO:0000256" key="4">
    <source>
        <dbReference type="ARBA" id="ARBA00022692"/>
    </source>
</evidence>
<accession>A0A1E3BJM4</accession>
<evidence type="ECO:0000256" key="8">
    <source>
        <dbReference type="SAM" id="Phobius"/>
    </source>
</evidence>
<dbReference type="FunFam" id="1.20.1250.20:FF:000134">
    <property type="entry name" value="MFS sugar transporter protein"/>
    <property type="match status" value="1"/>
</dbReference>
<feature type="transmembrane region" description="Helical" evidence="8">
    <location>
        <begin position="232"/>
        <end position="254"/>
    </location>
</feature>
<dbReference type="GO" id="GO:0022857">
    <property type="term" value="F:transmembrane transporter activity"/>
    <property type="evidence" value="ECO:0007669"/>
    <property type="project" value="InterPro"/>
</dbReference>
<evidence type="ECO:0000256" key="2">
    <source>
        <dbReference type="ARBA" id="ARBA00010992"/>
    </source>
</evidence>
<feature type="transmembrane region" description="Helical" evidence="8">
    <location>
        <begin position="146"/>
        <end position="164"/>
    </location>
</feature>
<feature type="transmembrane region" description="Helical" evidence="8">
    <location>
        <begin position="363"/>
        <end position="383"/>
    </location>
</feature>
<feature type="transmembrane region" description="Helical" evidence="8">
    <location>
        <begin position="324"/>
        <end position="343"/>
    </location>
</feature>
<feature type="transmembrane region" description="Helical" evidence="8">
    <location>
        <begin position="390"/>
        <end position="411"/>
    </location>
</feature>
<dbReference type="Pfam" id="PF00083">
    <property type="entry name" value="Sugar_tr"/>
    <property type="match status" value="1"/>
</dbReference>
<evidence type="ECO:0000313" key="10">
    <source>
        <dbReference type="EMBL" id="ODM21165.1"/>
    </source>
</evidence>
<keyword evidence="11" id="KW-1185">Reference proteome</keyword>
<dbReference type="SUPFAM" id="SSF103473">
    <property type="entry name" value="MFS general substrate transporter"/>
    <property type="match status" value="1"/>
</dbReference>
<dbReference type="Proteomes" id="UP000094569">
    <property type="component" value="Unassembled WGS sequence"/>
</dbReference>
<keyword evidence="5 8" id="KW-1133">Transmembrane helix</keyword>
<feature type="transmembrane region" description="Helical" evidence="8">
    <location>
        <begin position="203"/>
        <end position="226"/>
    </location>
</feature>
<feature type="transmembrane region" description="Helical" evidence="8">
    <location>
        <begin position="63"/>
        <end position="81"/>
    </location>
</feature>
<evidence type="ECO:0000256" key="3">
    <source>
        <dbReference type="ARBA" id="ARBA00022448"/>
    </source>
</evidence>
<dbReference type="GO" id="GO:0015798">
    <property type="term" value="P:myo-inositol transport"/>
    <property type="evidence" value="ECO:0007669"/>
    <property type="project" value="UniProtKB-ARBA"/>
</dbReference>
<evidence type="ECO:0000256" key="6">
    <source>
        <dbReference type="ARBA" id="ARBA00023136"/>
    </source>
</evidence>
<evidence type="ECO:0000313" key="11">
    <source>
        <dbReference type="Proteomes" id="UP000094569"/>
    </source>
</evidence>
<protein>
    <recommendedName>
        <fullName evidence="9">Major facilitator superfamily (MFS) profile domain-containing protein</fullName>
    </recommendedName>
</protein>
<dbReference type="InterPro" id="IPR005828">
    <property type="entry name" value="MFS_sugar_transport-like"/>
</dbReference>
<feature type="transmembrane region" description="Helical" evidence="8">
    <location>
        <begin position="431"/>
        <end position="452"/>
    </location>
</feature>
<feature type="transmembrane region" description="Helical" evidence="8">
    <location>
        <begin position="115"/>
        <end position="134"/>
    </location>
</feature>
<dbReference type="GO" id="GO:0016020">
    <property type="term" value="C:membrane"/>
    <property type="evidence" value="ECO:0007669"/>
    <property type="project" value="UniProtKB-SubCell"/>
</dbReference>
<keyword evidence="3 7" id="KW-0813">Transport</keyword>
<dbReference type="InterPro" id="IPR003663">
    <property type="entry name" value="Sugar/inositol_transpt"/>
</dbReference>
<dbReference type="AlphaFoldDB" id="A0A1E3BJM4"/>
<organism evidence="10 11">
    <name type="scientific">Aspergillus cristatus</name>
    <name type="common">Chinese Fuzhuan brick tea-fermentation fungus</name>
    <name type="synonym">Eurotium cristatum</name>
    <dbReference type="NCBI Taxonomy" id="573508"/>
    <lineage>
        <taxon>Eukaryota</taxon>
        <taxon>Fungi</taxon>
        <taxon>Dikarya</taxon>
        <taxon>Ascomycota</taxon>
        <taxon>Pezizomycotina</taxon>
        <taxon>Eurotiomycetes</taxon>
        <taxon>Eurotiomycetidae</taxon>
        <taxon>Eurotiales</taxon>
        <taxon>Aspergillaceae</taxon>
        <taxon>Aspergillus</taxon>
        <taxon>Aspergillus subgen. Aspergillus</taxon>
    </lineage>
</organism>
<dbReference type="PROSITE" id="PS50850">
    <property type="entry name" value="MFS"/>
    <property type="match status" value="1"/>
</dbReference>
<dbReference type="InterPro" id="IPR050814">
    <property type="entry name" value="Myo-inositol_Transporter"/>
</dbReference>
<keyword evidence="4 8" id="KW-0812">Transmembrane</keyword>
<dbReference type="InterPro" id="IPR005829">
    <property type="entry name" value="Sugar_transporter_CS"/>
</dbReference>
<dbReference type="VEuPathDB" id="FungiDB:SI65_04218"/>
<dbReference type="GO" id="GO:0015791">
    <property type="term" value="P:polyol transmembrane transport"/>
    <property type="evidence" value="ECO:0007669"/>
    <property type="project" value="UniProtKB-ARBA"/>
</dbReference>
<dbReference type="InterPro" id="IPR020846">
    <property type="entry name" value="MFS_dom"/>
</dbReference>
<feature type="transmembrane region" description="Helical" evidence="8">
    <location>
        <begin position="489"/>
        <end position="513"/>
    </location>
</feature>
<dbReference type="OrthoDB" id="6339427at2759"/>
<proteinExistence type="inferred from homology"/>
<evidence type="ECO:0000256" key="5">
    <source>
        <dbReference type="ARBA" id="ARBA00022989"/>
    </source>
</evidence>
<name>A0A1E3BJM4_ASPCR</name>
<feature type="transmembrane region" description="Helical" evidence="8">
    <location>
        <begin position="170"/>
        <end position="191"/>
    </location>
</feature>
<dbReference type="InterPro" id="IPR036259">
    <property type="entry name" value="MFS_trans_sf"/>
</dbReference>
<sequence>MSEPVTTRNEGGKEFPAVTLSPAEVEREIEVQEQQSRQYMENESAYDRIAFSRIPFGARNTRALVITLGTFAAFSGMLSGLDQSVISGALPGIRKHFIGTGEWASMDDPKLANDISLISSLMPLGAMAGALMMMPLNHYLGRRNSIIVSCMWYSLGGGLCAGARSVGMLFAGRFILGIGVGIEGGCVGIYISECVPPELRGNLVSIYQLMIAFGEVIGYATGAIFFDVPSGSWRWMLGSSVLFSTILWAGMCFLPESPRWLVSKGKNGRAWQVWKSLREVSEAKNLEEYLAMEITVKNEVERSNNVAWWQRYMEVCLIPRNRRALIYASAMIFFGQMTGINAVMYNMSNLMAKMNFDDRESVLMSMVGGGALFLGTIPAVFTMDKFGRRVWAQNILVFIVGLVLVGVGYLYTNKGDAFFQANKDTALGLFFSGMVLYMSFFGAYSCLTWVVPAESFDFNTRSQGMAICSTFLYLWSFIVTYNFDRMQAAMTYTGLTIGFFGGLALLGFFYQLLFMPETKDKTLEEIDELFLMPTRKLVGLNLRNLVKHWRWVFGGMHPVEPREVRTGNTASGDAEKHEISEARLETL</sequence>
<dbReference type="PANTHER" id="PTHR48020">
    <property type="entry name" value="PROTON MYO-INOSITOL COTRANSPORTER"/>
    <property type="match status" value="1"/>
</dbReference>
<dbReference type="NCBIfam" id="TIGR00879">
    <property type="entry name" value="SP"/>
    <property type="match status" value="1"/>
</dbReference>
<reference evidence="10 11" key="1">
    <citation type="journal article" date="2016" name="BMC Genomics">
        <title>Comparative genomic and transcriptomic analyses of the Fuzhuan brick tea-fermentation fungus Aspergillus cristatus.</title>
        <authorList>
            <person name="Ge Y."/>
            <person name="Wang Y."/>
            <person name="Liu Y."/>
            <person name="Tan Y."/>
            <person name="Ren X."/>
            <person name="Zhang X."/>
            <person name="Hyde K.D."/>
            <person name="Liu Y."/>
            <person name="Liu Z."/>
        </authorList>
    </citation>
    <scope>NUCLEOTIDE SEQUENCE [LARGE SCALE GENOMIC DNA]</scope>
    <source>
        <strain evidence="10 11">GZAAS20.1005</strain>
    </source>
</reference>
<comment type="similarity">
    <text evidence="2 7">Belongs to the major facilitator superfamily. Sugar transporter (TC 2.A.1.1) family.</text>
</comment>